<reference evidence="2" key="2">
    <citation type="submission" date="2020-09" db="EMBL/GenBank/DDBJ databases">
        <authorList>
            <person name="Sun Q."/>
            <person name="Kim S."/>
        </authorList>
    </citation>
    <scope>NUCLEOTIDE SEQUENCE</scope>
    <source>
        <strain evidence="2">KCTC 32255</strain>
    </source>
</reference>
<feature type="domain" description="Aminoglycoside phosphotransferase" evidence="1">
    <location>
        <begin position="35"/>
        <end position="279"/>
    </location>
</feature>
<dbReference type="InterPro" id="IPR051678">
    <property type="entry name" value="AGP_Transferase"/>
</dbReference>
<dbReference type="EMBL" id="BMZA01000001">
    <property type="protein sequence ID" value="GGY93275.1"/>
    <property type="molecule type" value="Genomic_DNA"/>
</dbReference>
<dbReference type="RefSeq" id="WP_189619516.1">
    <property type="nucleotide sequence ID" value="NZ_BMZA01000001.1"/>
</dbReference>
<evidence type="ECO:0000313" key="3">
    <source>
        <dbReference type="Proteomes" id="UP000648075"/>
    </source>
</evidence>
<sequence>MESRVLAAGADALVSAEELMAWAADSIGAPIAEWHRISGGNRYHSFILTTAAQGPQAAKRYYLRYQMPRPQTVEPYTVLREIRFYRLIENSGVPMARLIAVNPLFPAVLLEHIEGIAEFRRLKDRDERETIAFEFTDALARLHAVRAGLGDVPDAANRQTMADCARCEVAEWRAMYEEMPDREPLIEFGLQWLDANIPETDEAPVLVHGDAGPGNFLFDKGHLTALIDWEFAHLGDPHDDLAWFAMRVVMEPVPDFARCLRRYEERSGRTIDLARLRFYQVLVSTRVLIIRHRNVSGEYGNSIVSQALNRRLLTTALALANHIELPPVPVPPPVETDATAMFDFLVASLRDDIVAKSTEKSVVSAAKNLAKIGKFLREKDRYGARLEALESEALTALLGSAPATIVEGHFAVVSAVRAGTISLEVALGAFAVSAQYGAILAAPASGSIAGRGWASVT</sequence>
<accession>A0A918P9D7</accession>
<dbReference type="Gene3D" id="3.90.1200.10">
    <property type="match status" value="1"/>
</dbReference>
<dbReference type="CDD" id="cd05154">
    <property type="entry name" value="ACAD10_11_N-like"/>
    <property type="match status" value="1"/>
</dbReference>
<dbReference type="AlphaFoldDB" id="A0A918P9D7"/>
<reference evidence="2" key="1">
    <citation type="journal article" date="2014" name="Int. J. Syst. Evol. Microbiol.">
        <title>Complete genome sequence of Corynebacterium casei LMG S-19264T (=DSM 44701T), isolated from a smear-ripened cheese.</title>
        <authorList>
            <consortium name="US DOE Joint Genome Institute (JGI-PGF)"/>
            <person name="Walter F."/>
            <person name="Albersmeier A."/>
            <person name="Kalinowski J."/>
            <person name="Ruckert C."/>
        </authorList>
    </citation>
    <scope>NUCLEOTIDE SEQUENCE</scope>
    <source>
        <strain evidence="2">KCTC 32255</strain>
    </source>
</reference>
<name>A0A918P9D7_9SPHN</name>
<dbReference type="Pfam" id="PF01636">
    <property type="entry name" value="APH"/>
    <property type="match status" value="1"/>
</dbReference>
<gene>
    <name evidence="2" type="ORF">GCM10011614_05290</name>
</gene>
<organism evidence="2 3">
    <name type="scientific">Novosphingobium colocasiae</name>
    <dbReference type="NCBI Taxonomy" id="1256513"/>
    <lineage>
        <taxon>Bacteria</taxon>
        <taxon>Pseudomonadati</taxon>
        <taxon>Pseudomonadota</taxon>
        <taxon>Alphaproteobacteria</taxon>
        <taxon>Sphingomonadales</taxon>
        <taxon>Sphingomonadaceae</taxon>
        <taxon>Novosphingobium</taxon>
    </lineage>
</organism>
<dbReference type="SUPFAM" id="SSF56112">
    <property type="entry name" value="Protein kinase-like (PK-like)"/>
    <property type="match status" value="1"/>
</dbReference>
<comment type="caution">
    <text evidence="2">The sequence shown here is derived from an EMBL/GenBank/DDBJ whole genome shotgun (WGS) entry which is preliminary data.</text>
</comment>
<dbReference type="PANTHER" id="PTHR21310">
    <property type="entry name" value="AMINOGLYCOSIDE PHOSPHOTRANSFERASE-RELATED-RELATED"/>
    <property type="match status" value="1"/>
</dbReference>
<proteinExistence type="predicted"/>
<dbReference type="InterPro" id="IPR041726">
    <property type="entry name" value="ACAD10_11_N"/>
</dbReference>
<protein>
    <recommendedName>
        <fullName evidence="1">Aminoglycoside phosphotransferase domain-containing protein</fullName>
    </recommendedName>
</protein>
<dbReference type="InterPro" id="IPR011009">
    <property type="entry name" value="Kinase-like_dom_sf"/>
</dbReference>
<dbReference type="Proteomes" id="UP000648075">
    <property type="component" value="Unassembled WGS sequence"/>
</dbReference>
<keyword evidence="3" id="KW-1185">Reference proteome</keyword>
<dbReference type="InterPro" id="IPR002575">
    <property type="entry name" value="Aminoglycoside_PTrfase"/>
</dbReference>
<evidence type="ECO:0000259" key="1">
    <source>
        <dbReference type="Pfam" id="PF01636"/>
    </source>
</evidence>
<evidence type="ECO:0000313" key="2">
    <source>
        <dbReference type="EMBL" id="GGY93275.1"/>
    </source>
</evidence>